<organism evidence="3 4">
    <name type="scientific">Anaerotignum faecicola</name>
    <dbReference type="NCBI Taxonomy" id="2358141"/>
    <lineage>
        <taxon>Bacteria</taxon>
        <taxon>Bacillati</taxon>
        <taxon>Bacillota</taxon>
        <taxon>Clostridia</taxon>
        <taxon>Lachnospirales</taxon>
        <taxon>Anaerotignaceae</taxon>
        <taxon>Anaerotignum</taxon>
    </lineage>
</organism>
<evidence type="ECO:0000313" key="4">
    <source>
        <dbReference type="Proteomes" id="UP000287361"/>
    </source>
</evidence>
<dbReference type="InterPro" id="IPR036754">
    <property type="entry name" value="YbaK/aa-tRNA-synt-asso_dom_sf"/>
</dbReference>
<dbReference type="FunFam" id="3.90.960.10:FF:000005">
    <property type="entry name" value="Putative prolyl-tRNA synthetase"/>
    <property type="match status" value="1"/>
</dbReference>
<dbReference type="EMBL" id="BHVZ01000010">
    <property type="protein sequence ID" value="GCB30171.1"/>
    <property type="molecule type" value="Genomic_DNA"/>
</dbReference>
<name>A0A401LF15_9FIRM</name>
<dbReference type="PANTHER" id="PTHR31423">
    <property type="entry name" value="YBAK DOMAIN-CONTAINING PROTEIN"/>
    <property type="match status" value="1"/>
</dbReference>
<dbReference type="PANTHER" id="PTHR31423:SF3">
    <property type="entry name" value="PROLYL-TRNA SYNTHETASE ASSOCIATED DOMAIN-CONTAINING PROTEIN 1-RELATED"/>
    <property type="match status" value="1"/>
</dbReference>
<dbReference type="GO" id="GO:0002161">
    <property type="term" value="F:aminoacyl-tRNA deacylase activity"/>
    <property type="evidence" value="ECO:0007669"/>
    <property type="project" value="InterPro"/>
</dbReference>
<dbReference type="OrthoDB" id="9798587at2"/>
<dbReference type="CDD" id="cd04335">
    <property type="entry name" value="PrdX_deacylase"/>
    <property type="match status" value="1"/>
</dbReference>
<accession>A0A401LF15</accession>
<dbReference type="Gene3D" id="3.90.960.10">
    <property type="entry name" value="YbaK/aminoacyl-tRNA synthetase-associated domain"/>
    <property type="match status" value="1"/>
</dbReference>
<reference evidence="3 4" key="1">
    <citation type="submission" date="2018-10" db="EMBL/GenBank/DDBJ databases">
        <title>Draft Genome Sequence of Anaerotignum sp. KCTC 15736.</title>
        <authorList>
            <person name="Choi S.H."/>
            <person name="Kim J.S."/>
            <person name="Kang S.W."/>
            <person name="Lee J.S."/>
            <person name="Park S.H."/>
        </authorList>
    </citation>
    <scope>NUCLEOTIDE SEQUENCE [LARGE SCALE GENOMIC DNA]</scope>
    <source>
        <strain evidence="3 4">KCTC 15736</strain>
    </source>
</reference>
<comment type="similarity">
    <text evidence="1">Belongs to the PRORSD1 family.</text>
</comment>
<dbReference type="InterPro" id="IPR040285">
    <property type="entry name" value="ProX/PRXD1"/>
</dbReference>
<dbReference type="Pfam" id="PF04073">
    <property type="entry name" value="tRNA_edit"/>
    <property type="match status" value="1"/>
</dbReference>
<dbReference type="AlphaFoldDB" id="A0A401LF15"/>
<evidence type="ECO:0000313" key="3">
    <source>
        <dbReference type="EMBL" id="GCB30171.1"/>
    </source>
</evidence>
<dbReference type="InterPro" id="IPR007214">
    <property type="entry name" value="YbaK/aa-tRNA-synth-assoc-dom"/>
</dbReference>
<dbReference type="SUPFAM" id="SSF55826">
    <property type="entry name" value="YbaK/ProRS associated domain"/>
    <property type="match status" value="1"/>
</dbReference>
<dbReference type="Proteomes" id="UP000287361">
    <property type="component" value="Unassembled WGS sequence"/>
</dbReference>
<evidence type="ECO:0000256" key="1">
    <source>
        <dbReference type="ARBA" id="ARBA00010201"/>
    </source>
</evidence>
<protein>
    <submittedName>
        <fullName evidence="3">Prolyl-tRNA editing protein proX</fullName>
    </submittedName>
</protein>
<evidence type="ECO:0000259" key="2">
    <source>
        <dbReference type="Pfam" id="PF04073"/>
    </source>
</evidence>
<gene>
    <name evidence="3" type="ORF">KGMB03357_18320</name>
</gene>
<comment type="caution">
    <text evidence="3">The sequence shown here is derived from an EMBL/GenBank/DDBJ whole genome shotgun (WGS) entry which is preliminary data.</text>
</comment>
<sequence>MFGKEEVKVFLKEKGIPFHWVEHKAVYTIEEMEELGLEKMEETAKNLFLRDQKGKCHFLVVIRADKQVNLKELGEKLGGVRLSFASEERLEKYLGLKKGAVTPLGILNDTACAVKVFLDKDFLGKEEIGVHPNDNTASVYLKTTDLMQMIKEHGNSLEVLSFA</sequence>
<proteinExistence type="inferred from homology"/>
<keyword evidence="4" id="KW-1185">Reference proteome</keyword>
<feature type="domain" description="YbaK/aminoacyl-tRNA synthetase-associated" evidence="2">
    <location>
        <begin position="23"/>
        <end position="148"/>
    </location>
</feature>